<keyword evidence="1" id="KW-0812">Transmembrane</keyword>
<evidence type="ECO:0008006" key="4">
    <source>
        <dbReference type="Google" id="ProtNLM"/>
    </source>
</evidence>
<comment type="caution">
    <text evidence="2">The sequence shown here is derived from an EMBL/GenBank/DDBJ whole genome shotgun (WGS) entry which is preliminary data.</text>
</comment>
<dbReference type="AlphaFoldDB" id="A0A2R5FH63"/>
<name>A0A2R5FH63_NOSCO</name>
<evidence type="ECO:0000313" key="3">
    <source>
        <dbReference type="Proteomes" id="UP000245124"/>
    </source>
</evidence>
<protein>
    <recommendedName>
        <fullName evidence="4">Glycosyltransferase RgtA/B/C/D-like domain-containing protein</fullName>
    </recommendedName>
</protein>
<feature type="transmembrane region" description="Helical" evidence="1">
    <location>
        <begin position="472"/>
        <end position="491"/>
    </location>
</feature>
<feature type="transmembrane region" description="Helical" evidence="1">
    <location>
        <begin position="154"/>
        <end position="178"/>
    </location>
</feature>
<proteinExistence type="predicted"/>
<keyword evidence="1" id="KW-1133">Transmembrane helix</keyword>
<feature type="transmembrane region" description="Helical" evidence="1">
    <location>
        <begin position="337"/>
        <end position="357"/>
    </location>
</feature>
<feature type="transmembrane region" description="Helical" evidence="1">
    <location>
        <begin position="297"/>
        <end position="316"/>
    </location>
</feature>
<gene>
    <name evidence="2" type="ORF">NIES4072_08380</name>
</gene>
<reference evidence="2 3" key="1">
    <citation type="submission" date="2017-06" db="EMBL/GenBank/DDBJ databases">
        <title>Genome sequencing of cyanobaciteial culture collection at National Institute for Environmental Studies (NIES).</title>
        <authorList>
            <person name="Hirose Y."/>
            <person name="Shimura Y."/>
            <person name="Fujisawa T."/>
            <person name="Nakamura Y."/>
            <person name="Kawachi M."/>
        </authorList>
    </citation>
    <scope>NUCLEOTIDE SEQUENCE [LARGE SCALE GENOMIC DNA]</scope>
    <source>
        <strain evidence="2 3">NIES-4072</strain>
    </source>
</reference>
<accession>A0A2R5FH63</accession>
<dbReference type="EMBL" id="BDUD01000001">
    <property type="protein sequence ID" value="GBG17189.1"/>
    <property type="molecule type" value="Genomic_DNA"/>
</dbReference>
<feature type="transmembrane region" description="Helical" evidence="1">
    <location>
        <begin position="51"/>
        <end position="71"/>
    </location>
</feature>
<feature type="transmembrane region" description="Helical" evidence="1">
    <location>
        <begin position="398"/>
        <end position="421"/>
    </location>
</feature>
<feature type="transmembrane region" description="Helical" evidence="1">
    <location>
        <begin position="363"/>
        <end position="386"/>
    </location>
</feature>
<sequence length="612" mass="68674">MRAFFQGAFDFYRKIISLLPVYGARFLPIVDANSTSQRKYWHNWQFRLPPFWLHTLLNLVWLIIGISLRLTNLTAKPPWTDEFATLVFSLGNTFLSVPLDQAIAPDILLQPLQPNPAASIGDVVHNLVTQDNHPPLYFVLAYLWMKLFPSDGGLVSLFGARSLPAIFGAASIPCVYLLGKVAFRSKLVGHLTAAMMAVSPYGVFLAQEARHYSLAALWVAASLTCLVIATRHIQNHTPLPIWVALLWVGINALGFATHYFFSLTLCTEAVVLIFLAWLQLQTSNKFSLFFSPPWRRIYAVAVGTCVAGLIWLPIFLENRNRDNLTEWIRGSRVGLEWLSPIFQALGTLIAMISLLPVESSQALVVIPSGIVMLTFFIWAVPILLRAIKIQLQHPENRIMIQVFAGVVSSAIALFFIFTYFLGIDLTRGARYNFVYFPAIVVLLGASLAVCWHPPKEIKSIGKWGVNGKKAVMLIWLMGFFSAVTVICNLGYQKYYRPDLFVQLIQQTSATPVLIAATHRTYVHTGEMIGVAREIKLANSLQKPLFLLAHQDKDLNTSTIALENTLNQLPRPFDLWLVNFHAPVAEAVKTCVIPDTQSMPNIDGYEYKLYHCQ</sequence>
<dbReference type="RefSeq" id="WP_244919136.1">
    <property type="nucleotide sequence ID" value="NZ_BDUD01000001.1"/>
</dbReference>
<feature type="transmembrane region" description="Helical" evidence="1">
    <location>
        <begin position="433"/>
        <end position="451"/>
    </location>
</feature>
<evidence type="ECO:0000313" key="2">
    <source>
        <dbReference type="EMBL" id="GBG17189.1"/>
    </source>
</evidence>
<feature type="transmembrane region" description="Helical" evidence="1">
    <location>
        <begin position="245"/>
        <end position="277"/>
    </location>
</feature>
<feature type="transmembrane region" description="Helical" evidence="1">
    <location>
        <begin position="212"/>
        <end position="233"/>
    </location>
</feature>
<evidence type="ECO:0000256" key="1">
    <source>
        <dbReference type="SAM" id="Phobius"/>
    </source>
</evidence>
<dbReference type="Proteomes" id="UP000245124">
    <property type="component" value="Unassembled WGS sequence"/>
</dbReference>
<organism evidence="2 3">
    <name type="scientific">Nostoc commune NIES-4072</name>
    <dbReference type="NCBI Taxonomy" id="2005467"/>
    <lineage>
        <taxon>Bacteria</taxon>
        <taxon>Bacillati</taxon>
        <taxon>Cyanobacteriota</taxon>
        <taxon>Cyanophyceae</taxon>
        <taxon>Nostocales</taxon>
        <taxon>Nostocaceae</taxon>
        <taxon>Nostoc</taxon>
    </lineage>
</organism>
<keyword evidence="3" id="KW-1185">Reference proteome</keyword>
<keyword evidence="1" id="KW-0472">Membrane</keyword>